<reference evidence="1" key="1">
    <citation type="journal article" date="2023" name="G3 (Bethesda)">
        <title>A reference genome for the long-term kleptoplast-retaining sea slug Elysia crispata morphotype clarki.</title>
        <authorList>
            <person name="Eastman K.E."/>
            <person name="Pendleton A.L."/>
            <person name="Shaikh M.A."/>
            <person name="Suttiyut T."/>
            <person name="Ogas R."/>
            <person name="Tomko P."/>
            <person name="Gavelis G."/>
            <person name="Widhalm J.R."/>
            <person name="Wisecaver J.H."/>
        </authorList>
    </citation>
    <scope>NUCLEOTIDE SEQUENCE</scope>
    <source>
        <strain evidence="1">ECLA1</strain>
    </source>
</reference>
<dbReference type="Proteomes" id="UP001283361">
    <property type="component" value="Unassembled WGS sequence"/>
</dbReference>
<accession>A0AAE1AF71</accession>
<keyword evidence="2" id="KW-1185">Reference proteome</keyword>
<gene>
    <name evidence="1" type="ORF">RRG08_057975</name>
</gene>
<evidence type="ECO:0000313" key="2">
    <source>
        <dbReference type="Proteomes" id="UP001283361"/>
    </source>
</evidence>
<protein>
    <submittedName>
        <fullName evidence="1">Uncharacterized protein</fullName>
    </submittedName>
</protein>
<evidence type="ECO:0000313" key="1">
    <source>
        <dbReference type="EMBL" id="KAK3786699.1"/>
    </source>
</evidence>
<name>A0AAE1AF71_9GAST</name>
<dbReference type="AlphaFoldDB" id="A0AAE1AF71"/>
<dbReference type="EMBL" id="JAWDGP010001946">
    <property type="protein sequence ID" value="KAK3786699.1"/>
    <property type="molecule type" value="Genomic_DNA"/>
</dbReference>
<sequence>MTLFYPGCEKLETGFILPKKGCDMTWMHQSSPSGKTIPCTRTGPTRNPIIGLESHRAYDVCMLRCFLEAVGSSTILVGLPKIILPIILHTKATLLSTGWMLSWTQLTPSLISTLRAD</sequence>
<organism evidence="1 2">
    <name type="scientific">Elysia crispata</name>
    <name type="common">lettuce slug</name>
    <dbReference type="NCBI Taxonomy" id="231223"/>
    <lineage>
        <taxon>Eukaryota</taxon>
        <taxon>Metazoa</taxon>
        <taxon>Spiralia</taxon>
        <taxon>Lophotrochozoa</taxon>
        <taxon>Mollusca</taxon>
        <taxon>Gastropoda</taxon>
        <taxon>Heterobranchia</taxon>
        <taxon>Euthyneura</taxon>
        <taxon>Panpulmonata</taxon>
        <taxon>Sacoglossa</taxon>
        <taxon>Placobranchoidea</taxon>
        <taxon>Plakobranchidae</taxon>
        <taxon>Elysia</taxon>
    </lineage>
</organism>
<comment type="caution">
    <text evidence="1">The sequence shown here is derived from an EMBL/GenBank/DDBJ whole genome shotgun (WGS) entry which is preliminary data.</text>
</comment>
<proteinExistence type="predicted"/>